<dbReference type="AlphaFoldDB" id="A0A424WIW6"/>
<accession>A0A424WIW6</accession>
<gene>
    <name evidence="1" type="ORF">DY367_02680</name>
</gene>
<organism evidence="1 2">
    <name type="scientific">Alcaligenes xylosoxydans xylosoxydans</name>
    <name type="common">Achromobacter xylosoxidans</name>
    <dbReference type="NCBI Taxonomy" id="85698"/>
    <lineage>
        <taxon>Bacteria</taxon>
        <taxon>Pseudomonadati</taxon>
        <taxon>Pseudomonadota</taxon>
        <taxon>Betaproteobacteria</taxon>
        <taxon>Burkholderiales</taxon>
        <taxon>Alcaligenaceae</taxon>
        <taxon>Achromobacter</taxon>
    </lineage>
</organism>
<proteinExistence type="predicted"/>
<name>A0A424WIW6_ALCXX</name>
<dbReference type="RefSeq" id="WP_088142147.1">
    <property type="nucleotide sequence ID" value="NZ_CP061008.1"/>
</dbReference>
<evidence type="ECO:0000313" key="2">
    <source>
        <dbReference type="Proteomes" id="UP000285324"/>
    </source>
</evidence>
<dbReference type="Proteomes" id="UP000285324">
    <property type="component" value="Unassembled WGS sequence"/>
</dbReference>
<sequence length="193" mass="21956">MHWFDHNLVLRDVYRLALMLEFGANRHSTRFDDVGWLGGLHDEFFRNEAEHLLVSIAAAIRRIQDREWSAMSPQERKHHAMHPLSDEDSIGFYANNPPKDSLNFGLRQACNCIMHGESIQWKDPAEGNLQAVWTAPYYDMVLSGASRADGKNFLMTGAFVFLVGAENDGSWEAVVHLPRFLKSATEKVRGLMP</sequence>
<evidence type="ECO:0000313" key="1">
    <source>
        <dbReference type="EMBL" id="RPJ93254.1"/>
    </source>
</evidence>
<dbReference type="EMBL" id="QVXO01000003">
    <property type="protein sequence ID" value="RPJ93254.1"/>
    <property type="molecule type" value="Genomic_DNA"/>
</dbReference>
<comment type="caution">
    <text evidence="1">The sequence shown here is derived from an EMBL/GenBank/DDBJ whole genome shotgun (WGS) entry which is preliminary data.</text>
</comment>
<reference evidence="1 2" key="1">
    <citation type="submission" date="2018-08" db="EMBL/GenBank/DDBJ databases">
        <title>Achromobacter xylosoxidans Genome sequencing and assembly.</title>
        <authorList>
            <person name="Wang R."/>
            <person name="Rensing C."/>
            <person name="Li Y."/>
        </authorList>
    </citation>
    <scope>NUCLEOTIDE SEQUENCE [LARGE SCALE GENOMIC DNA]</scope>
    <source>
        <strain evidence="1 2">GD003A</strain>
    </source>
</reference>
<dbReference type="OrthoDB" id="8657716at2"/>
<protein>
    <submittedName>
        <fullName evidence="1">Uncharacterized protein</fullName>
    </submittedName>
</protein>